<dbReference type="AlphaFoldDB" id="A0A7W9CHE5"/>
<feature type="domain" description="Multi-ubiquitin" evidence="1">
    <location>
        <begin position="22"/>
        <end position="85"/>
    </location>
</feature>
<feature type="domain" description="Multi-ubiquitin" evidence="1">
    <location>
        <begin position="90"/>
        <end position="155"/>
    </location>
</feature>
<organism evidence="2 3">
    <name type="scientific">Brevundimonas variabilis</name>
    <dbReference type="NCBI Taxonomy" id="74312"/>
    <lineage>
        <taxon>Bacteria</taxon>
        <taxon>Pseudomonadati</taxon>
        <taxon>Pseudomonadota</taxon>
        <taxon>Alphaproteobacteria</taxon>
        <taxon>Caulobacterales</taxon>
        <taxon>Caulobacteraceae</taxon>
        <taxon>Brevundimonas</taxon>
    </lineage>
</organism>
<proteinExistence type="predicted"/>
<gene>
    <name evidence="2" type="ORF">GGR13_001284</name>
</gene>
<comment type="caution">
    <text evidence="2">The sequence shown here is derived from an EMBL/GenBank/DDBJ whole genome shotgun (WGS) entry which is preliminary data.</text>
</comment>
<dbReference type="Proteomes" id="UP000545037">
    <property type="component" value="Unassembled WGS sequence"/>
</dbReference>
<accession>A0A7W9CHE5</accession>
<evidence type="ECO:0000313" key="2">
    <source>
        <dbReference type="EMBL" id="MBB5745700.1"/>
    </source>
</evidence>
<keyword evidence="3" id="KW-1185">Reference proteome</keyword>
<dbReference type="RefSeq" id="WP_183212669.1">
    <property type="nucleotide sequence ID" value="NZ_JACHOR010000002.1"/>
</dbReference>
<dbReference type="InterPro" id="IPR027802">
    <property type="entry name" value="Multi-ubiquitin_dom"/>
</dbReference>
<dbReference type="Pfam" id="PF14452">
    <property type="entry name" value="Multi_ubiq"/>
    <property type="match status" value="2"/>
</dbReference>
<evidence type="ECO:0000313" key="3">
    <source>
        <dbReference type="Proteomes" id="UP000545037"/>
    </source>
</evidence>
<name>A0A7W9CHE5_9CAUL</name>
<sequence>MTSPNESRPAGAHIIQFADGDLNFRPLTLSDPVPTGRQILNTGVGRTAEAYSLFVILSDGEFEDIRLDETIDIRPRGEERFIGFQTDRDYKLAIESSDMRWGKPVISGRILYGLAEADPEETDLFLQARGAENRRIRPGDVVNLDEPGIERFFLAPRVKPGFGIVVLYNGAPSPQRVRPEESLQTVLDRALAAFGNPTGGPVLFNEGGAELSLGQTVAQAGLSEGSRLILRPRVVQGG</sequence>
<protein>
    <recommendedName>
        <fullName evidence="1">Multi-ubiquitin domain-containing protein</fullName>
    </recommendedName>
</protein>
<evidence type="ECO:0000259" key="1">
    <source>
        <dbReference type="Pfam" id="PF14452"/>
    </source>
</evidence>
<dbReference type="EMBL" id="JACHOR010000002">
    <property type="protein sequence ID" value="MBB5745700.1"/>
    <property type="molecule type" value="Genomic_DNA"/>
</dbReference>
<reference evidence="2 3" key="1">
    <citation type="submission" date="2020-08" db="EMBL/GenBank/DDBJ databases">
        <title>Genomic Encyclopedia of Type Strains, Phase IV (KMG-IV): sequencing the most valuable type-strain genomes for metagenomic binning, comparative biology and taxonomic classification.</title>
        <authorList>
            <person name="Goeker M."/>
        </authorList>
    </citation>
    <scope>NUCLEOTIDE SEQUENCE [LARGE SCALE GENOMIC DNA]</scope>
    <source>
        <strain evidence="2 3">DSM 4737</strain>
    </source>
</reference>